<keyword evidence="3" id="KW-1185">Reference proteome</keyword>
<proteinExistence type="predicted"/>
<dbReference type="OrthoDB" id="5385296at2759"/>
<dbReference type="VEuPathDB" id="FungiDB:SJAG_03758"/>
<accession>B6K2V9</accession>
<dbReference type="STRING" id="402676.B6K2V9"/>
<dbReference type="RefSeq" id="XP_002174892.1">
    <property type="nucleotide sequence ID" value="XM_002174856.2"/>
</dbReference>
<evidence type="ECO:0000313" key="2">
    <source>
        <dbReference type="JaponicusDB" id="SJAG_03758"/>
    </source>
</evidence>
<name>B6K2V9_SCHJY</name>
<dbReference type="AlphaFoldDB" id="B6K2V9"/>
<dbReference type="OMA" id="KSHALMM"/>
<dbReference type="JaponicusDB" id="SJAG_03758">
    <property type="gene designation" value="rsc58"/>
</dbReference>
<dbReference type="eggNOG" id="ENOG502R7M9">
    <property type="taxonomic scope" value="Eukaryota"/>
</dbReference>
<gene>
    <name evidence="2" type="primary">rsc58</name>
    <name evidence="1" type="ORF">SJAG_03758</name>
</gene>
<protein>
    <submittedName>
        <fullName evidence="1">RSC complex subunit Rsc58</fullName>
    </submittedName>
</protein>
<dbReference type="EMBL" id="KE651167">
    <property type="protein sequence ID" value="EEB08599.1"/>
    <property type="molecule type" value="Genomic_DNA"/>
</dbReference>
<reference evidence="1 3" key="1">
    <citation type="journal article" date="2011" name="Science">
        <title>Comparative functional genomics of the fission yeasts.</title>
        <authorList>
            <person name="Rhind N."/>
            <person name="Chen Z."/>
            <person name="Yassour M."/>
            <person name="Thompson D.A."/>
            <person name="Haas B.J."/>
            <person name="Habib N."/>
            <person name="Wapinski I."/>
            <person name="Roy S."/>
            <person name="Lin M.F."/>
            <person name="Heiman D.I."/>
            <person name="Young S.K."/>
            <person name="Furuya K."/>
            <person name="Guo Y."/>
            <person name="Pidoux A."/>
            <person name="Chen H.M."/>
            <person name="Robbertse B."/>
            <person name="Goldberg J.M."/>
            <person name="Aoki K."/>
            <person name="Bayne E.H."/>
            <person name="Berlin A.M."/>
            <person name="Desjardins C.A."/>
            <person name="Dobbs E."/>
            <person name="Dukaj L."/>
            <person name="Fan L."/>
            <person name="FitzGerald M.G."/>
            <person name="French C."/>
            <person name="Gujja S."/>
            <person name="Hansen K."/>
            <person name="Keifenheim D."/>
            <person name="Levin J.Z."/>
            <person name="Mosher R.A."/>
            <person name="Mueller C.A."/>
            <person name="Pfiffner J."/>
            <person name="Priest M."/>
            <person name="Russ C."/>
            <person name="Smialowska A."/>
            <person name="Swoboda P."/>
            <person name="Sykes S.M."/>
            <person name="Vaughn M."/>
            <person name="Vengrova S."/>
            <person name="Yoder R."/>
            <person name="Zeng Q."/>
            <person name="Allshire R."/>
            <person name="Baulcombe D."/>
            <person name="Birren B.W."/>
            <person name="Brown W."/>
            <person name="Ekwall K."/>
            <person name="Kellis M."/>
            <person name="Leatherwood J."/>
            <person name="Levin H."/>
            <person name="Margalit H."/>
            <person name="Martienssen R."/>
            <person name="Nieduszynski C.A."/>
            <person name="Spatafora J.W."/>
            <person name="Friedman N."/>
            <person name="Dalgaard J.Z."/>
            <person name="Baumann P."/>
            <person name="Niki H."/>
            <person name="Regev A."/>
            <person name="Nusbaum C."/>
        </authorList>
    </citation>
    <scope>NUCLEOTIDE SEQUENCE [LARGE SCALE GENOMIC DNA]</scope>
    <source>
        <strain evidence="3">yFS275 / FY16936</strain>
    </source>
</reference>
<evidence type="ECO:0000313" key="1">
    <source>
        <dbReference type="EMBL" id="EEB08599.1"/>
    </source>
</evidence>
<dbReference type="Proteomes" id="UP000001744">
    <property type="component" value="Unassembled WGS sequence"/>
</dbReference>
<dbReference type="HOGENOM" id="CLU_683628_0_0_1"/>
<evidence type="ECO:0000313" key="3">
    <source>
        <dbReference type="Proteomes" id="UP000001744"/>
    </source>
</evidence>
<dbReference type="GeneID" id="7050403"/>
<organism evidence="1 3">
    <name type="scientific">Schizosaccharomyces japonicus (strain yFS275 / FY16936)</name>
    <name type="common">Fission yeast</name>
    <dbReference type="NCBI Taxonomy" id="402676"/>
    <lineage>
        <taxon>Eukaryota</taxon>
        <taxon>Fungi</taxon>
        <taxon>Dikarya</taxon>
        <taxon>Ascomycota</taxon>
        <taxon>Taphrinomycotina</taxon>
        <taxon>Schizosaccharomycetes</taxon>
        <taxon>Schizosaccharomycetales</taxon>
        <taxon>Schizosaccharomycetaceae</taxon>
        <taxon>Schizosaccharomyces</taxon>
    </lineage>
</organism>
<sequence length="414" mass="44960">MLNAKTVTNVLESTPAGQTILSLSVSNNQKSLREKLSENLYSSYLDLDAEFRQLCVAKIKQLSPEEPLYWQIDHLYLVLHKAFVVEANRSGQNQNQESDGAVAAALAPMSVPESTGIVNHDNGLPTKDTSSFSHALLMLTTAGPMFTSTAKLSSLDPRLPDGGKIAASTAVVPVDAKASPMDPKLRQVSPTYSFKPSNPVMPYQPTHIKLPSASRISSGPFQSFFPTKDQDASVVPEALFQSAVWHVQSAKYQSSSTNELLDVDFIRDNLHVLSDDVYADAPISQRLRELNSRLLQLNEMQAARLISAPLDSIPQAELQLTHSIEHDLADLVQTYELSPETVAQAGSIDLSFTAPGPLYQGTLPPVVPAAMDAAAIHMSNRALSAHPAMNYVWAQAPARASPDVHRRSGSKSRK</sequence>